<sequence length="65" mass="7323">MSNRLRFYREKQKMSQTDLSLKSDVKQTTISSIERGTVPTLTTAHKLAKALGIKTDDLLAEEVTK</sequence>
<evidence type="ECO:0000313" key="1">
    <source>
        <dbReference type="EMBL" id="XFD39149.1"/>
    </source>
</evidence>
<reference evidence="1" key="1">
    <citation type="submission" date="2024-08" db="EMBL/GenBank/DDBJ databases">
        <title>Lentilactobacillus sp. nov., isolated from tree bark.</title>
        <authorList>
            <person name="Phuengjayaem S."/>
            <person name="Tanasupawat S."/>
        </authorList>
    </citation>
    <scope>NUCLEOTIDE SEQUENCE</scope>
    <source>
        <strain evidence="1">SPB1-3</strain>
    </source>
</reference>
<gene>
    <name evidence="1" type="ORF">O0236_006850</name>
</gene>
<dbReference type="Proteomes" id="UP001149860">
    <property type="component" value="Chromosome"/>
</dbReference>
<organism evidence="1 2">
    <name type="scientific">Lentilactobacillus terminaliae</name>
    <dbReference type="NCBI Taxonomy" id="3003483"/>
    <lineage>
        <taxon>Bacteria</taxon>
        <taxon>Bacillati</taxon>
        <taxon>Bacillota</taxon>
        <taxon>Bacilli</taxon>
        <taxon>Lactobacillales</taxon>
        <taxon>Lactobacillaceae</taxon>
        <taxon>Lentilactobacillus</taxon>
    </lineage>
</organism>
<accession>A0ACD5DCN1</accession>
<protein>
    <submittedName>
        <fullName evidence="1">Helix-turn-helix transcriptional regulator</fullName>
    </submittedName>
</protein>
<proteinExistence type="predicted"/>
<evidence type="ECO:0000313" key="2">
    <source>
        <dbReference type="Proteomes" id="UP001149860"/>
    </source>
</evidence>
<name>A0ACD5DCN1_9LACO</name>
<dbReference type="EMBL" id="CP168151">
    <property type="protein sequence ID" value="XFD39149.1"/>
    <property type="molecule type" value="Genomic_DNA"/>
</dbReference>
<keyword evidence="2" id="KW-1185">Reference proteome</keyword>